<gene>
    <name evidence="2" type="ORF">O1D97_01065</name>
</gene>
<proteinExistence type="predicted"/>
<reference evidence="2" key="1">
    <citation type="submission" date="2022-12" db="EMBL/GenBank/DDBJ databases">
        <title>Marinomonas 15G1-11 sp. nov, isolated from marine algae.</title>
        <authorList>
            <person name="Butt M."/>
            <person name="Choi D.G."/>
            <person name="Kim J.M."/>
            <person name="Lee J.K."/>
            <person name="Baek J.H."/>
            <person name="Jeon C.O."/>
        </authorList>
    </citation>
    <scope>NUCLEOTIDE SEQUENCE</scope>
    <source>
        <strain evidence="2">15G1-11</strain>
    </source>
</reference>
<dbReference type="Proteomes" id="UP001149719">
    <property type="component" value="Unassembled WGS sequence"/>
</dbReference>
<feature type="transmembrane region" description="Helical" evidence="1">
    <location>
        <begin position="47"/>
        <end position="65"/>
    </location>
</feature>
<keyword evidence="1" id="KW-0472">Membrane</keyword>
<feature type="transmembrane region" description="Helical" evidence="1">
    <location>
        <begin position="17"/>
        <end position="35"/>
    </location>
</feature>
<feature type="transmembrane region" description="Helical" evidence="1">
    <location>
        <begin position="95"/>
        <end position="115"/>
    </location>
</feature>
<protein>
    <recommendedName>
        <fullName evidence="4">VanZ-like domain-containing protein</fullName>
    </recommendedName>
</protein>
<dbReference type="PANTHER" id="PTHR28008">
    <property type="entry name" value="DOMAIN PROTEIN, PUTATIVE (AFU_ORTHOLOGUE AFUA_3G10980)-RELATED"/>
    <property type="match status" value="1"/>
</dbReference>
<accession>A0ABT4JQ32</accession>
<keyword evidence="1" id="KW-1133">Transmembrane helix</keyword>
<dbReference type="RefSeq" id="WP_269122029.1">
    <property type="nucleotide sequence ID" value="NZ_JAPUBN010000006.1"/>
</dbReference>
<dbReference type="EMBL" id="JAPUBN010000006">
    <property type="protein sequence ID" value="MCZ2720266.1"/>
    <property type="molecule type" value="Genomic_DNA"/>
</dbReference>
<name>A0ABT4JQ32_9GAMM</name>
<evidence type="ECO:0000313" key="2">
    <source>
        <dbReference type="EMBL" id="MCZ2720266.1"/>
    </source>
</evidence>
<evidence type="ECO:0000256" key="1">
    <source>
        <dbReference type="SAM" id="Phobius"/>
    </source>
</evidence>
<keyword evidence="3" id="KW-1185">Reference proteome</keyword>
<keyword evidence="1" id="KW-0812">Transmembrane</keyword>
<feature type="transmembrane region" description="Helical" evidence="1">
    <location>
        <begin position="72"/>
        <end position="89"/>
    </location>
</feature>
<comment type="caution">
    <text evidence="2">The sequence shown here is derived from an EMBL/GenBank/DDBJ whole genome shotgun (WGS) entry which is preliminary data.</text>
</comment>
<evidence type="ECO:0008006" key="4">
    <source>
        <dbReference type="Google" id="ProtNLM"/>
    </source>
</evidence>
<dbReference type="PANTHER" id="PTHR28008:SF1">
    <property type="entry name" value="DOMAIN PROTEIN, PUTATIVE (AFU_ORTHOLOGUE AFUA_3G10980)-RELATED"/>
    <property type="match status" value="1"/>
</dbReference>
<evidence type="ECO:0000313" key="3">
    <source>
        <dbReference type="Proteomes" id="UP001149719"/>
    </source>
</evidence>
<organism evidence="2 3">
    <name type="scientific">Marinomonas phaeophyticola</name>
    <dbReference type="NCBI Taxonomy" id="3004091"/>
    <lineage>
        <taxon>Bacteria</taxon>
        <taxon>Pseudomonadati</taxon>
        <taxon>Pseudomonadota</taxon>
        <taxon>Gammaproteobacteria</taxon>
        <taxon>Oceanospirillales</taxon>
        <taxon>Oceanospirillaceae</taxon>
        <taxon>Marinomonas</taxon>
    </lineage>
</organism>
<sequence>MLKTNSVIALLYHKRQIIGFLLGFIAISVSTLTPVEQLPVVAGSDKLHHVIGFGSWVLLSCFGPFNRLLQMSGFIFIWGGVIELIQPYVNRYGEWQDFAANSVGILLALALVALYQKYCIRA</sequence>